<dbReference type="STRING" id="33889.AVW13_12845"/>
<dbReference type="EMBL" id="LQQR01000022">
    <property type="protein sequence ID" value="KZE18449.1"/>
    <property type="molecule type" value="Genomic_DNA"/>
</dbReference>
<feature type="transmembrane region" description="Helical" evidence="2">
    <location>
        <begin position="119"/>
        <end position="143"/>
    </location>
</feature>
<feature type="transmembrane region" description="Helical" evidence="2">
    <location>
        <begin position="273"/>
        <end position="306"/>
    </location>
</feature>
<evidence type="ECO:0000256" key="2">
    <source>
        <dbReference type="SAM" id="Phobius"/>
    </source>
</evidence>
<evidence type="ECO:0000313" key="7">
    <source>
        <dbReference type="Proteomes" id="UP000594979"/>
    </source>
</evidence>
<evidence type="ECO:0000313" key="4">
    <source>
        <dbReference type="EMBL" id="KZE18449.1"/>
    </source>
</evidence>
<evidence type="ECO:0000256" key="1">
    <source>
        <dbReference type="SAM" id="MobiDB-lite"/>
    </source>
</evidence>
<feature type="transmembrane region" description="Helical" evidence="2">
    <location>
        <begin position="318"/>
        <end position="336"/>
    </location>
</feature>
<feature type="region of interest" description="Disordered" evidence="1">
    <location>
        <begin position="208"/>
        <end position="234"/>
    </location>
</feature>
<reference evidence="4" key="2">
    <citation type="submission" date="2016-01" db="EMBL/GenBank/DDBJ databases">
        <authorList>
            <person name="Hong K.W."/>
        </authorList>
    </citation>
    <scope>NUCLEOTIDE SEQUENCE</scope>
    <source>
        <strain evidence="4">M40</strain>
    </source>
</reference>
<feature type="transmembrane region" description="Helical" evidence="2">
    <location>
        <begin position="440"/>
        <end position="464"/>
    </location>
</feature>
<reference evidence="5 7" key="3">
    <citation type="submission" date="2020-12" db="EMBL/GenBank/DDBJ databases">
        <title>FDA dAtabase for Regulatory Grade micrObial Sequences (FDA-ARGOS): Supporting development and validation of Infectious Disease Dx tests.</title>
        <authorList>
            <person name="Sproer C."/>
            <person name="Gronow S."/>
            <person name="Severitt S."/>
            <person name="Schroder I."/>
            <person name="Tallon L."/>
            <person name="Sadzewicz L."/>
            <person name="Zhao X."/>
            <person name="Boylan J."/>
            <person name="Ott S."/>
            <person name="Bowen H."/>
            <person name="Vavikolanu K."/>
            <person name="Mehta A."/>
            <person name="Aluvathingal J."/>
            <person name="Nadendla S."/>
            <person name="Lowell S."/>
            <person name="Myers T."/>
            <person name="Yan Y."/>
            <person name="Sichtig H."/>
        </authorList>
    </citation>
    <scope>NUCLEOTIDE SEQUENCE [LARGE SCALE GENOMIC DNA]</scope>
    <source>
        <strain evidence="5 7">FDAARGOS_902</strain>
    </source>
</reference>
<dbReference type="Proteomes" id="UP000594979">
    <property type="component" value="Chromosome"/>
</dbReference>
<gene>
    <name evidence="4" type="ORF">AVW13_12845</name>
    <name evidence="5" type="ORF">I6G59_09585</name>
</gene>
<keyword evidence="2" id="KW-1133">Transmembrane helix</keyword>
<feature type="transmembrane region" description="Helical" evidence="2">
    <location>
        <begin position="396"/>
        <end position="419"/>
    </location>
</feature>
<sequence>MTLVQILILVVLVVMFIAATKWPINIGIMGFVGAFLFGTFVFGMDDKEILEEFPASIVLTIVGVTFFFSMAQRNGTIKMLVDLAVRAVRGRLGIVPWIFFVIASILTSLGTFSPAAVALLAAAAMGFSAASGYSGVVMGAMIINGAHAGAFSPISVSGIIVRDIAAENGFDIDQGALFAASYAINVIVTILTVAVMRVFGRLRTTPEPEAVDEADGPTEATPSSGAGAPAGRLGGTAAPAGTGTSWGKGGTTLADPAPASAPVGRSVLTPQVWLTLSLIAVMVVGAVGFELPIGFLGLTCGLVLAFTSMKHSDTFVSGISWSTVLLVSGMIVYISLLTKAGVIDSLSTMAVSIGIPLLVAVVLCYVIGISSAFASSTALLTAFIPLSIPLLEQSELSATAVMAALAISATIVDVSPFSTNGALIIANAKGSAAKTIWRDLIIYGAIVVLLAPLLTWLLLVVSGIM</sequence>
<dbReference type="RefSeq" id="WP_063250224.1">
    <property type="nucleotide sequence ID" value="NZ_CP065682.1"/>
</dbReference>
<dbReference type="InterPro" id="IPR009827">
    <property type="entry name" value="MatC_N"/>
</dbReference>
<dbReference type="AlphaFoldDB" id="A0A165DYC6"/>
<dbReference type="KEGG" id="bcau:I6G59_09585"/>
<accession>A0A165DYC6</accession>
<evidence type="ECO:0000313" key="6">
    <source>
        <dbReference type="Proteomes" id="UP000076612"/>
    </source>
</evidence>
<evidence type="ECO:0000313" key="5">
    <source>
        <dbReference type="EMBL" id="QPS32285.1"/>
    </source>
</evidence>
<feature type="transmembrane region" description="Helical" evidence="2">
    <location>
        <begin position="53"/>
        <end position="72"/>
    </location>
</feature>
<organism evidence="5 7">
    <name type="scientific">Brevibacterium casei</name>
    <dbReference type="NCBI Taxonomy" id="33889"/>
    <lineage>
        <taxon>Bacteria</taxon>
        <taxon>Bacillati</taxon>
        <taxon>Actinomycetota</taxon>
        <taxon>Actinomycetes</taxon>
        <taxon>Micrococcales</taxon>
        <taxon>Brevibacteriaceae</taxon>
        <taxon>Brevibacterium</taxon>
    </lineage>
</organism>
<dbReference type="Proteomes" id="UP000076612">
    <property type="component" value="Unassembled WGS sequence"/>
</dbReference>
<reference evidence="6" key="1">
    <citation type="submission" date="2016-01" db="EMBL/GenBank/DDBJ databases">
        <title>Draft genome of Chromobacterium sp. F49.</title>
        <authorList>
            <person name="Hong K.W."/>
        </authorList>
    </citation>
    <scope>NUCLEOTIDE SEQUENCE [LARGE SCALE GENOMIC DNA]</scope>
    <source>
        <strain evidence="6">M40</strain>
    </source>
</reference>
<feature type="compositionally biased region" description="Low complexity" evidence="1">
    <location>
        <begin position="220"/>
        <end position="234"/>
    </location>
</feature>
<name>A0A165DYC6_9MICO</name>
<proteinExistence type="predicted"/>
<evidence type="ECO:0000259" key="3">
    <source>
        <dbReference type="Pfam" id="PF07158"/>
    </source>
</evidence>
<feature type="transmembrane region" description="Helical" evidence="2">
    <location>
        <begin position="176"/>
        <end position="199"/>
    </location>
</feature>
<feature type="domain" description="Dicarboxylate carrier MatC N-terminal" evidence="3">
    <location>
        <begin position="5"/>
        <end position="150"/>
    </location>
</feature>
<feature type="transmembrane region" description="Helical" evidence="2">
    <location>
        <begin position="357"/>
        <end position="384"/>
    </location>
</feature>
<dbReference type="EMBL" id="CP065682">
    <property type="protein sequence ID" value="QPS32285.1"/>
    <property type="molecule type" value="Genomic_DNA"/>
</dbReference>
<keyword evidence="2" id="KW-0812">Transmembrane</keyword>
<protein>
    <submittedName>
        <fullName evidence="5">C4-dicarboxylate ABC transporter</fullName>
    </submittedName>
</protein>
<feature type="transmembrane region" description="Helical" evidence="2">
    <location>
        <begin position="92"/>
        <end position="112"/>
    </location>
</feature>
<dbReference type="Pfam" id="PF07158">
    <property type="entry name" value="MatC_N"/>
    <property type="match status" value="1"/>
</dbReference>
<keyword evidence="2" id="KW-0472">Membrane</keyword>